<evidence type="ECO:0000313" key="3">
    <source>
        <dbReference type="Proteomes" id="UP001497382"/>
    </source>
</evidence>
<feature type="compositionally biased region" description="Acidic residues" evidence="1">
    <location>
        <begin position="1"/>
        <end position="14"/>
    </location>
</feature>
<dbReference type="Proteomes" id="UP001497382">
    <property type="component" value="Unassembled WGS sequence"/>
</dbReference>
<evidence type="ECO:0000313" key="2">
    <source>
        <dbReference type="EMBL" id="CAL1298051.1"/>
    </source>
</evidence>
<sequence>MNSDDDDDTVDDPDFLPPNDTNGEPNSDSAQGSTLKILLQTLIMLSNMDIATFLSSRGTNGIFRGVFAADQIPQDLGDGPAMIIINTLPSSTLGEHWIAVYLRNGCIYFFYSFGRQASTAIYTISLQSMQSFPILFSFKVLLQTYVDSTVFILQSV</sequence>
<comment type="caution">
    <text evidence="2">The sequence shown here is derived from an EMBL/GenBank/DDBJ whole genome shotgun (WGS) entry which is preliminary data.</text>
</comment>
<name>A0AAV2BP41_9ARAC</name>
<keyword evidence="3" id="KW-1185">Reference proteome</keyword>
<dbReference type="Gene3D" id="3.40.395.10">
    <property type="entry name" value="Adenoviral Proteinase, Chain A"/>
    <property type="match status" value="1"/>
</dbReference>
<accession>A0AAV2BP41</accession>
<proteinExistence type="predicted"/>
<evidence type="ECO:0000256" key="1">
    <source>
        <dbReference type="SAM" id="MobiDB-lite"/>
    </source>
</evidence>
<gene>
    <name evidence="2" type="ORF">LARSCL_LOCUS20673</name>
</gene>
<reference evidence="2 3" key="1">
    <citation type="submission" date="2024-04" db="EMBL/GenBank/DDBJ databases">
        <authorList>
            <person name="Rising A."/>
            <person name="Reimegard J."/>
            <person name="Sonavane S."/>
            <person name="Akerstrom W."/>
            <person name="Nylinder S."/>
            <person name="Hedman E."/>
            <person name="Kallberg Y."/>
        </authorList>
    </citation>
    <scope>NUCLEOTIDE SEQUENCE [LARGE SCALE GENOMIC DNA]</scope>
</reference>
<protein>
    <submittedName>
        <fullName evidence="2">Uncharacterized protein</fullName>
    </submittedName>
</protein>
<dbReference type="AlphaFoldDB" id="A0AAV2BP41"/>
<dbReference type="EMBL" id="CAXIEN010000452">
    <property type="protein sequence ID" value="CAL1298051.1"/>
    <property type="molecule type" value="Genomic_DNA"/>
</dbReference>
<feature type="region of interest" description="Disordered" evidence="1">
    <location>
        <begin position="1"/>
        <end position="32"/>
    </location>
</feature>
<feature type="compositionally biased region" description="Polar residues" evidence="1">
    <location>
        <begin position="19"/>
        <end position="32"/>
    </location>
</feature>
<organism evidence="2 3">
    <name type="scientific">Larinioides sclopetarius</name>
    <dbReference type="NCBI Taxonomy" id="280406"/>
    <lineage>
        <taxon>Eukaryota</taxon>
        <taxon>Metazoa</taxon>
        <taxon>Ecdysozoa</taxon>
        <taxon>Arthropoda</taxon>
        <taxon>Chelicerata</taxon>
        <taxon>Arachnida</taxon>
        <taxon>Araneae</taxon>
        <taxon>Araneomorphae</taxon>
        <taxon>Entelegynae</taxon>
        <taxon>Araneoidea</taxon>
        <taxon>Araneidae</taxon>
        <taxon>Larinioides</taxon>
    </lineage>
</organism>